<dbReference type="InterPro" id="IPR001075">
    <property type="entry name" value="NIF_FeS_clus_asmbl_NifU_C"/>
</dbReference>
<gene>
    <name evidence="4" type="ORF">POTOM_030840</name>
</gene>
<dbReference type="PANTHER" id="PTHR11178">
    <property type="entry name" value="IRON-SULFUR CLUSTER SCAFFOLD PROTEIN NFU-RELATED"/>
    <property type="match status" value="1"/>
</dbReference>
<dbReference type="Pfam" id="PF08712">
    <property type="entry name" value="Nfu_N"/>
    <property type="match status" value="1"/>
</dbReference>
<comment type="similarity">
    <text evidence="2">Belongs to the NifU family.</text>
</comment>
<dbReference type="FunFam" id="3.30.300.130:FF:000001">
    <property type="entry name" value="NFU1 iron-sulfur cluster scaffold"/>
    <property type="match status" value="1"/>
</dbReference>
<evidence type="ECO:0000313" key="4">
    <source>
        <dbReference type="EMBL" id="KAG6763426.1"/>
    </source>
</evidence>
<keyword evidence="5" id="KW-1185">Reference proteome</keyword>
<feature type="domain" description="Scaffold protein Nfu/NifU N-terminal" evidence="3">
    <location>
        <begin position="80"/>
        <end position="166"/>
    </location>
</feature>
<evidence type="ECO:0000256" key="1">
    <source>
        <dbReference type="ARBA" id="ARBA00002175"/>
    </source>
</evidence>
<evidence type="ECO:0000259" key="3">
    <source>
        <dbReference type="SMART" id="SM00932"/>
    </source>
</evidence>
<dbReference type="GO" id="GO:0016226">
    <property type="term" value="P:iron-sulfur cluster assembly"/>
    <property type="evidence" value="ECO:0007669"/>
    <property type="project" value="InterPro"/>
</dbReference>
<dbReference type="Pfam" id="PF01106">
    <property type="entry name" value="NifU"/>
    <property type="match status" value="1"/>
</dbReference>
<evidence type="ECO:0000313" key="5">
    <source>
        <dbReference type="Proteomes" id="UP000886885"/>
    </source>
</evidence>
<dbReference type="AlphaFoldDB" id="A0A8X7Z6R6"/>
<dbReference type="SMART" id="SM00932">
    <property type="entry name" value="Nfu_N"/>
    <property type="match status" value="1"/>
</dbReference>
<dbReference type="GO" id="GO:0051536">
    <property type="term" value="F:iron-sulfur cluster binding"/>
    <property type="evidence" value="ECO:0007669"/>
    <property type="project" value="InterPro"/>
</dbReference>
<dbReference type="FunFam" id="3.30.1370.70:FF:000001">
    <property type="entry name" value="NifU-like protein 4, mitochondrial"/>
    <property type="match status" value="1"/>
</dbReference>
<reference evidence="4" key="1">
    <citation type="journal article" date="2020" name="bioRxiv">
        <title>Hybrid origin of Populus tomentosa Carr. identified through genome sequencing and phylogenomic analysis.</title>
        <authorList>
            <person name="An X."/>
            <person name="Gao K."/>
            <person name="Chen Z."/>
            <person name="Li J."/>
            <person name="Yang X."/>
            <person name="Yang X."/>
            <person name="Zhou J."/>
            <person name="Guo T."/>
            <person name="Zhao T."/>
            <person name="Huang S."/>
            <person name="Miao D."/>
            <person name="Khan W.U."/>
            <person name="Rao P."/>
            <person name="Ye M."/>
            <person name="Lei B."/>
            <person name="Liao W."/>
            <person name="Wang J."/>
            <person name="Ji L."/>
            <person name="Li Y."/>
            <person name="Guo B."/>
            <person name="Mustafa N.S."/>
            <person name="Li S."/>
            <person name="Yun Q."/>
            <person name="Keller S.R."/>
            <person name="Mao J."/>
            <person name="Zhang R."/>
            <person name="Strauss S.H."/>
        </authorList>
    </citation>
    <scope>NUCLEOTIDE SEQUENCE</scope>
    <source>
        <strain evidence="4">GM15</strain>
        <tissue evidence="4">Leaf</tissue>
    </source>
</reference>
<comment type="caution">
    <text evidence="4">The sequence shown here is derived from an EMBL/GenBank/DDBJ whole genome shotgun (WGS) entry which is preliminary data.</text>
</comment>
<evidence type="ECO:0000256" key="2">
    <source>
        <dbReference type="ARBA" id="ARBA00006420"/>
    </source>
</evidence>
<name>A0A8X7Z6R6_POPTO</name>
<dbReference type="GO" id="GO:0005506">
    <property type="term" value="F:iron ion binding"/>
    <property type="evidence" value="ECO:0007669"/>
    <property type="project" value="InterPro"/>
</dbReference>
<protein>
    <recommendedName>
        <fullName evidence="3">Scaffold protein Nfu/NifU N-terminal domain-containing protein</fullName>
    </recommendedName>
</protein>
<sequence>MKGFGRLISRALLNQKRFELCREINTTCRLTPCRSIHVSSAMAPFLHSRGGAFSECKTLKSSFHPEKWTLLTAQRRTMFIQTQSTPNPLSLMFHPGKPIMDVGSADFPNARSAMNSPLAKSIYEIDGITRVFFGSDFVTVTKSDDASWEFLEPEIFAAIMDFYSSGEPLFLDSKTAAAKDTAISELAFHIGWSLVCTYVEKSKDDSETVTMIKELLETRIRPAVQDDGGDIEYRGFDEETGIVKLTMQGACSGCPSSSVTLKSGIENMLMHYVPEVKGVEQELDAGDEDAALASQIE</sequence>
<dbReference type="PANTHER" id="PTHR11178:SF1">
    <property type="entry name" value="NFU1 IRON-SULFUR CLUSTER SCAFFOLD HOMOLOG, MITOCHONDRIAL"/>
    <property type="match status" value="1"/>
</dbReference>
<dbReference type="GO" id="GO:0005739">
    <property type="term" value="C:mitochondrion"/>
    <property type="evidence" value="ECO:0007669"/>
    <property type="project" value="TreeGrafter"/>
</dbReference>
<dbReference type="InterPro" id="IPR014824">
    <property type="entry name" value="Nfu/NifU_N"/>
</dbReference>
<accession>A0A8X7Z6R6</accession>
<dbReference type="Proteomes" id="UP000886885">
    <property type="component" value="Chromosome 8D"/>
</dbReference>
<dbReference type="OrthoDB" id="565552at2759"/>
<organism evidence="4 5">
    <name type="scientific">Populus tomentosa</name>
    <name type="common">Chinese white poplar</name>
    <dbReference type="NCBI Taxonomy" id="118781"/>
    <lineage>
        <taxon>Eukaryota</taxon>
        <taxon>Viridiplantae</taxon>
        <taxon>Streptophyta</taxon>
        <taxon>Embryophyta</taxon>
        <taxon>Tracheophyta</taxon>
        <taxon>Spermatophyta</taxon>
        <taxon>Magnoliopsida</taxon>
        <taxon>eudicotyledons</taxon>
        <taxon>Gunneridae</taxon>
        <taxon>Pentapetalae</taxon>
        <taxon>rosids</taxon>
        <taxon>fabids</taxon>
        <taxon>Malpighiales</taxon>
        <taxon>Salicaceae</taxon>
        <taxon>Saliceae</taxon>
        <taxon>Populus</taxon>
    </lineage>
</organism>
<comment type="function">
    <text evidence="1">Molecular scaffold for [Fe-S] cluster assembly of mitochondrial iron-sulfur proteins.</text>
</comment>
<dbReference type="EMBL" id="JAAWWB010000016">
    <property type="protein sequence ID" value="KAG6763426.1"/>
    <property type="molecule type" value="Genomic_DNA"/>
</dbReference>
<proteinExistence type="inferred from homology"/>